<gene>
    <name evidence="1" type="ORF">Zmor_012221</name>
</gene>
<keyword evidence="2" id="KW-1185">Reference proteome</keyword>
<reference evidence="1" key="1">
    <citation type="journal article" date="2023" name="G3 (Bethesda)">
        <title>Whole genome assemblies of Zophobas morio and Tenebrio molitor.</title>
        <authorList>
            <person name="Kaur S."/>
            <person name="Stinson S.A."/>
            <person name="diCenzo G.C."/>
        </authorList>
    </citation>
    <scope>NUCLEOTIDE SEQUENCE</scope>
    <source>
        <strain evidence="1">QUZm001</strain>
    </source>
</reference>
<proteinExistence type="predicted"/>
<comment type="caution">
    <text evidence="1">The sequence shown here is derived from an EMBL/GenBank/DDBJ whole genome shotgun (WGS) entry which is preliminary data.</text>
</comment>
<dbReference type="Proteomes" id="UP001168821">
    <property type="component" value="Unassembled WGS sequence"/>
</dbReference>
<dbReference type="AlphaFoldDB" id="A0AA38HH40"/>
<organism evidence="1 2">
    <name type="scientific">Zophobas morio</name>
    <dbReference type="NCBI Taxonomy" id="2755281"/>
    <lineage>
        <taxon>Eukaryota</taxon>
        <taxon>Metazoa</taxon>
        <taxon>Ecdysozoa</taxon>
        <taxon>Arthropoda</taxon>
        <taxon>Hexapoda</taxon>
        <taxon>Insecta</taxon>
        <taxon>Pterygota</taxon>
        <taxon>Neoptera</taxon>
        <taxon>Endopterygota</taxon>
        <taxon>Coleoptera</taxon>
        <taxon>Polyphaga</taxon>
        <taxon>Cucujiformia</taxon>
        <taxon>Tenebrionidae</taxon>
        <taxon>Zophobas</taxon>
    </lineage>
</organism>
<protein>
    <submittedName>
        <fullName evidence="1">Uncharacterized protein</fullName>
    </submittedName>
</protein>
<accession>A0AA38HH40</accession>
<name>A0AA38HH40_9CUCU</name>
<evidence type="ECO:0000313" key="1">
    <source>
        <dbReference type="EMBL" id="KAJ3615890.1"/>
    </source>
</evidence>
<sequence length="189" mass="21930">MEHRAYMINKIFLGLGADAENNETGNNPNLYLEVQGKFTDYDTYVKLFDINFNDKDYKKEYMYLMFSTLENIKIVPKITTEAATAEFDIDFRVIAPPRDTINFLSKFELILTPQLQKVEITENSEFIHECTRGYYKNGYLMIYGKDEANEANRGNTIFISDVNRPNYFPQYSTIDIATEGGERIQSINS</sequence>
<evidence type="ECO:0000313" key="2">
    <source>
        <dbReference type="Proteomes" id="UP001168821"/>
    </source>
</evidence>
<dbReference type="EMBL" id="JALNTZ010003834">
    <property type="protein sequence ID" value="KAJ3615890.1"/>
    <property type="molecule type" value="Genomic_DNA"/>
</dbReference>